<dbReference type="PANTHER" id="PTHR30294:SF29">
    <property type="entry name" value="MULTIDRUG ABC TRANSPORTER PERMEASE YBHS-RELATED"/>
    <property type="match status" value="1"/>
</dbReference>
<reference evidence="10" key="1">
    <citation type="submission" date="2021-04" db="EMBL/GenBank/DDBJ databases">
        <title>novel species isolated from subtropical streams in China.</title>
        <authorList>
            <person name="Lu H."/>
        </authorList>
    </citation>
    <scope>NUCLEOTIDE SEQUENCE</scope>
    <source>
        <strain evidence="10">LFS511W</strain>
    </source>
</reference>
<dbReference type="PANTHER" id="PTHR30294">
    <property type="entry name" value="MEMBRANE COMPONENT OF ABC TRANSPORTER YHHJ-RELATED"/>
    <property type="match status" value="1"/>
</dbReference>
<keyword evidence="6 8" id="KW-1133">Transmembrane helix</keyword>
<evidence type="ECO:0000256" key="7">
    <source>
        <dbReference type="ARBA" id="ARBA00023136"/>
    </source>
</evidence>
<proteinExistence type="inferred from homology"/>
<keyword evidence="4" id="KW-1003">Cell membrane</keyword>
<evidence type="ECO:0000256" key="1">
    <source>
        <dbReference type="ARBA" id="ARBA00004651"/>
    </source>
</evidence>
<keyword evidence="7 8" id="KW-0472">Membrane</keyword>
<evidence type="ECO:0000256" key="3">
    <source>
        <dbReference type="ARBA" id="ARBA00022448"/>
    </source>
</evidence>
<evidence type="ECO:0000259" key="9">
    <source>
        <dbReference type="PROSITE" id="PS51012"/>
    </source>
</evidence>
<dbReference type="Pfam" id="PF12698">
    <property type="entry name" value="ABC2_membrane_3"/>
    <property type="match status" value="1"/>
</dbReference>
<dbReference type="GO" id="GO:0005886">
    <property type="term" value="C:plasma membrane"/>
    <property type="evidence" value="ECO:0007669"/>
    <property type="project" value="UniProtKB-SubCell"/>
</dbReference>
<protein>
    <submittedName>
        <fullName evidence="10">ABC transporter permease</fullName>
    </submittedName>
</protein>
<feature type="transmembrane region" description="Helical" evidence="8">
    <location>
        <begin position="276"/>
        <end position="300"/>
    </location>
</feature>
<comment type="subcellular location">
    <subcellularLocation>
        <location evidence="1">Cell membrane</location>
        <topology evidence="1">Multi-pass membrane protein</topology>
    </subcellularLocation>
</comment>
<feature type="domain" description="ABC transmembrane type-2" evidence="9">
    <location>
        <begin position="163"/>
        <end position="391"/>
    </location>
</feature>
<gene>
    <name evidence="10" type="ORF">KDM89_04965</name>
</gene>
<comment type="similarity">
    <text evidence="2">Belongs to the ABC-2 integral membrane protein family.</text>
</comment>
<keyword evidence="3" id="KW-0813">Transport</keyword>
<feature type="transmembrane region" description="Helical" evidence="8">
    <location>
        <begin position="330"/>
        <end position="350"/>
    </location>
</feature>
<evidence type="ECO:0000313" key="10">
    <source>
        <dbReference type="EMBL" id="MBR7781480.1"/>
    </source>
</evidence>
<dbReference type="RefSeq" id="WP_212686826.1">
    <property type="nucleotide sequence ID" value="NZ_JAGSPN010000002.1"/>
</dbReference>
<dbReference type="Gene3D" id="3.40.1710.10">
    <property type="entry name" value="abc type-2 transporter like domain"/>
    <property type="match status" value="1"/>
</dbReference>
<comment type="caution">
    <text evidence="10">The sequence shown here is derived from an EMBL/GenBank/DDBJ whole genome shotgun (WGS) entry which is preliminary data.</text>
</comment>
<evidence type="ECO:0000256" key="4">
    <source>
        <dbReference type="ARBA" id="ARBA00022475"/>
    </source>
</evidence>
<evidence type="ECO:0000256" key="8">
    <source>
        <dbReference type="SAM" id="Phobius"/>
    </source>
</evidence>
<keyword evidence="11" id="KW-1185">Reference proteome</keyword>
<dbReference type="AlphaFoldDB" id="A0A941I6D9"/>
<feature type="transmembrane region" description="Helical" evidence="8">
    <location>
        <begin position="32"/>
        <end position="52"/>
    </location>
</feature>
<feature type="transmembrane region" description="Helical" evidence="8">
    <location>
        <begin position="306"/>
        <end position="323"/>
    </location>
</feature>
<dbReference type="Proteomes" id="UP000680067">
    <property type="component" value="Unassembled WGS sequence"/>
</dbReference>
<name>A0A941I6D9_9BURK</name>
<evidence type="ECO:0000313" key="11">
    <source>
        <dbReference type="Proteomes" id="UP000680067"/>
    </source>
</evidence>
<evidence type="ECO:0000256" key="5">
    <source>
        <dbReference type="ARBA" id="ARBA00022692"/>
    </source>
</evidence>
<dbReference type="PROSITE" id="PS51012">
    <property type="entry name" value="ABC_TM2"/>
    <property type="match status" value="1"/>
</dbReference>
<keyword evidence="5 8" id="KW-0812">Transmembrane</keyword>
<dbReference type="InterPro" id="IPR051449">
    <property type="entry name" value="ABC-2_transporter_component"/>
</dbReference>
<accession>A0A941I6D9</accession>
<organism evidence="10 11">
    <name type="scientific">Undibacterium luofuense</name>
    <dbReference type="NCBI Taxonomy" id="2828733"/>
    <lineage>
        <taxon>Bacteria</taxon>
        <taxon>Pseudomonadati</taxon>
        <taxon>Pseudomonadota</taxon>
        <taxon>Betaproteobacteria</taxon>
        <taxon>Burkholderiales</taxon>
        <taxon>Oxalobacteraceae</taxon>
        <taxon>Undibacterium</taxon>
    </lineage>
</organism>
<dbReference type="InterPro" id="IPR013525">
    <property type="entry name" value="ABC2_TM"/>
</dbReference>
<sequence length="394" mass="43696">MSERNIVPHVLNWTRIIVVAYKEWREIIRDRLFFILAFVVPSLLMLLFGYGLSLDVENIPLAIVDYDQSSISRDYAHKFSDSRYFSLKQQGGHETMLEQMLMDNSLRAVLVIPPDFGKLVMAGKPAHVQTWVDGTFPFRALTARGYITAMNAAISIDYLSASVSAQTGLRRQQVQQMLQPVGVEVRYLYNQEVKSIWSLAPKLIMVILMLSPPFLTALGVVREKESGAIYNVYASTLSRAEYLIGKLLPYVAISVINAGLLTMMAWLLFGTPFKGNLLLFFIATVLYVVCTTGIGLLVSVMVSTQVAAMVGTAIVTVVPAVLYSGMIIPIPSLSAIASVIAHLLPGMYYAEIATACFLKDVSVFSLWDDLGILLLYTLVLFSAGYLQFHKRPAQ</sequence>
<feature type="transmembrane region" description="Helical" evidence="8">
    <location>
        <begin position="247"/>
        <end position="269"/>
    </location>
</feature>
<feature type="transmembrane region" description="Helical" evidence="8">
    <location>
        <begin position="370"/>
        <end position="388"/>
    </location>
</feature>
<dbReference type="InterPro" id="IPR047817">
    <property type="entry name" value="ABC2_TM_bact-type"/>
</dbReference>
<dbReference type="GO" id="GO:0140359">
    <property type="term" value="F:ABC-type transporter activity"/>
    <property type="evidence" value="ECO:0007669"/>
    <property type="project" value="InterPro"/>
</dbReference>
<dbReference type="EMBL" id="JAGSPN010000002">
    <property type="protein sequence ID" value="MBR7781480.1"/>
    <property type="molecule type" value="Genomic_DNA"/>
</dbReference>
<evidence type="ECO:0000256" key="6">
    <source>
        <dbReference type="ARBA" id="ARBA00022989"/>
    </source>
</evidence>
<evidence type="ECO:0000256" key="2">
    <source>
        <dbReference type="ARBA" id="ARBA00007783"/>
    </source>
</evidence>